<evidence type="ECO:0000259" key="3">
    <source>
        <dbReference type="Pfam" id="PF00884"/>
    </source>
</evidence>
<accession>A0A917HDY1</accession>
<comment type="caution">
    <text evidence="4">The sequence shown here is derived from an EMBL/GenBank/DDBJ whole genome shotgun (WGS) entry which is preliminary data.</text>
</comment>
<sequence>MERREFLKLSAMTAATAALPEVLEAEETTVDRPNVIFIVADQRHYGLSKATGYPLDTSPTLDSMQKAGIGFERNYCTTPLCVPSRVSMLTGRWPEATHVRMNLQAKDAYFEKDLYQVAKSQGYRTALTGKNHTYLKKDSLDVWREYTHEGSRDDEDAPGDAKKFDVWLKGLHFNVAEEPSPYPLSTQIPYRIVSDAIAFIDETSSQPFILQVGFPEPHDPEQVPAPYWNMFPPESVPGRCAGPDALSKMGQRAQWEYRLQQDNFPDTERLWRRYKSNYLGALRMIDDQIKRLKDHLEAKGLMKRTLVVFTSDHGDYLMNYGLGRKGVGLYEDLTHTPQIWCGYGVRPRTSALEAFTSMADLMPTLCEVMGAEIPHGVQGRSLWPILRGEDFPKEEFRSIYAGVGLGGLYYEDSDKVPTSISHDPTRTGSWDELNKVTQSGNQKMVRMGDWKLVYDMMGYGQLYHLRTDPCELKNLFDKPEHATEQANLMAELAMWMIRVQDSLPTGPQNVKYQTKWSTQHNWYAPYQHGGAPPNPYIP</sequence>
<dbReference type="InterPro" id="IPR017850">
    <property type="entry name" value="Alkaline_phosphatase_core_sf"/>
</dbReference>
<dbReference type="SUPFAM" id="SSF53649">
    <property type="entry name" value="Alkaline phosphatase-like"/>
    <property type="match status" value="1"/>
</dbReference>
<reference evidence="4" key="1">
    <citation type="journal article" date="2014" name="Int. J. Syst. Evol. Microbiol.">
        <title>Complete genome sequence of Corynebacterium casei LMG S-19264T (=DSM 44701T), isolated from a smear-ripened cheese.</title>
        <authorList>
            <consortium name="US DOE Joint Genome Institute (JGI-PGF)"/>
            <person name="Walter F."/>
            <person name="Albersmeier A."/>
            <person name="Kalinowski J."/>
            <person name="Ruckert C."/>
        </authorList>
    </citation>
    <scope>NUCLEOTIDE SEQUENCE</scope>
    <source>
        <strain evidence="4">CGMCC 1.12997</strain>
    </source>
</reference>
<proteinExistence type="predicted"/>
<dbReference type="RefSeq" id="WP_188553729.1">
    <property type="nucleotide sequence ID" value="NZ_BMGT01000002.1"/>
</dbReference>
<feature type="domain" description="Sulfatase N-terminal" evidence="3">
    <location>
        <begin position="33"/>
        <end position="371"/>
    </location>
</feature>
<reference evidence="4" key="2">
    <citation type="submission" date="2020-09" db="EMBL/GenBank/DDBJ databases">
        <authorList>
            <person name="Sun Q."/>
            <person name="Zhou Y."/>
        </authorList>
    </citation>
    <scope>NUCLEOTIDE SEQUENCE</scope>
    <source>
        <strain evidence="4">CGMCC 1.12997</strain>
    </source>
</reference>
<dbReference type="GO" id="GO:0005737">
    <property type="term" value="C:cytoplasm"/>
    <property type="evidence" value="ECO:0007669"/>
    <property type="project" value="TreeGrafter"/>
</dbReference>
<dbReference type="PANTHER" id="PTHR45953:SF1">
    <property type="entry name" value="IDURONATE 2-SULFATASE"/>
    <property type="match status" value="1"/>
</dbReference>
<dbReference type="GO" id="GO:0046872">
    <property type="term" value="F:metal ion binding"/>
    <property type="evidence" value="ECO:0007669"/>
    <property type="project" value="UniProtKB-KW"/>
</dbReference>
<dbReference type="Pfam" id="PF00884">
    <property type="entry name" value="Sulfatase"/>
    <property type="match status" value="1"/>
</dbReference>
<evidence type="ECO:0000256" key="1">
    <source>
        <dbReference type="ARBA" id="ARBA00022723"/>
    </source>
</evidence>
<organism evidence="4 5">
    <name type="scientific">Edaphobacter dinghuensis</name>
    <dbReference type="NCBI Taxonomy" id="1560005"/>
    <lineage>
        <taxon>Bacteria</taxon>
        <taxon>Pseudomonadati</taxon>
        <taxon>Acidobacteriota</taxon>
        <taxon>Terriglobia</taxon>
        <taxon>Terriglobales</taxon>
        <taxon>Acidobacteriaceae</taxon>
        <taxon>Edaphobacter</taxon>
    </lineage>
</organism>
<dbReference type="InterPro" id="IPR000917">
    <property type="entry name" value="Sulfatase_N"/>
</dbReference>
<dbReference type="AlphaFoldDB" id="A0A917HDY1"/>
<dbReference type="PANTHER" id="PTHR45953">
    <property type="entry name" value="IDURONATE 2-SULFATASE"/>
    <property type="match status" value="1"/>
</dbReference>
<dbReference type="Proteomes" id="UP000647241">
    <property type="component" value="Unassembled WGS sequence"/>
</dbReference>
<dbReference type="GO" id="GO:0008484">
    <property type="term" value="F:sulfuric ester hydrolase activity"/>
    <property type="evidence" value="ECO:0007669"/>
    <property type="project" value="TreeGrafter"/>
</dbReference>
<gene>
    <name evidence="4" type="ORF">GCM10011585_17020</name>
</gene>
<dbReference type="Gene3D" id="3.40.720.10">
    <property type="entry name" value="Alkaline Phosphatase, subunit A"/>
    <property type="match status" value="1"/>
</dbReference>
<keyword evidence="2" id="KW-0378">Hydrolase</keyword>
<keyword evidence="1" id="KW-0479">Metal-binding</keyword>
<name>A0A917HDY1_9BACT</name>
<dbReference type="EMBL" id="BMGT01000002">
    <property type="protein sequence ID" value="GGG74870.1"/>
    <property type="molecule type" value="Genomic_DNA"/>
</dbReference>
<protein>
    <submittedName>
        <fullName evidence="4">Sulfatase</fullName>
    </submittedName>
</protein>
<keyword evidence="5" id="KW-1185">Reference proteome</keyword>
<evidence type="ECO:0000256" key="2">
    <source>
        <dbReference type="ARBA" id="ARBA00022801"/>
    </source>
</evidence>
<evidence type="ECO:0000313" key="4">
    <source>
        <dbReference type="EMBL" id="GGG74870.1"/>
    </source>
</evidence>
<evidence type="ECO:0000313" key="5">
    <source>
        <dbReference type="Proteomes" id="UP000647241"/>
    </source>
</evidence>